<proteinExistence type="predicted"/>
<comment type="caution">
    <text evidence="2">The sequence shown here is derived from an EMBL/GenBank/DDBJ whole genome shotgun (WGS) entry which is preliminary data.</text>
</comment>
<accession>A0A2M7T745</accession>
<evidence type="ECO:0000313" key="3">
    <source>
        <dbReference type="Proteomes" id="UP000230956"/>
    </source>
</evidence>
<feature type="domain" description="IrrE N-terminal-like" evidence="1">
    <location>
        <begin position="45"/>
        <end position="137"/>
    </location>
</feature>
<evidence type="ECO:0000313" key="2">
    <source>
        <dbReference type="EMBL" id="PIZ37467.1"/>
    </source>
</evidence>
<dbReference type="Proteomes" id="UP000230956">
    <property type="component" value="Unassembled WGS sequence"/>
</dbReference>
<reference evidence="3" key="1">
    <citation type="submission" date="2017-09" db="EMBL/GenBank/DDBJ databases">
        <title>Depth-based differentiation of microbial function through sediment-hosted aquifers and enrichment of novel symbionts in the deep terrestrial subsurface.</title>
        <authorList>
            <person name="Probst A.J."/>
            <person name="Ladd B."/>
            <person name="Jarett J.K."/>
            <person name="Geller-Mcgrath D.E."/>
            <person name="Sieber C.M.K."/>
            <person name="Emerson J.B."/>
            <person name="Anantharaman K."/>
            <person name="Thomas B.C."/>
            <person name="Malmstrom R."/>
            <person name="Stieglmeier M."/>
            <person name="Klingl A."/>
            <person name="Woyke T."/>
            <person name="Ryan C.M."/>
            <person name="Banfield J.F."/>
        </authorList>
    </citation>
    <scope>NUCLEOTIDE SEQUENCE [LARGE SCALE GENOMIC DNA]</scope>
</reference>
<sequence>MNIAKRKALEIVNQYGSNLQDILDAESIGIIEYPLVDRLKELYFGDFIVLKVGLPESERKELIAHALGHHFLHAGNHLAASSGAYSWDKLQERQAEVFAAYLLMPKLRLTTRHFQTSISNLVEDYGITEKFAGFRLKLLEAYKQ</sequence>
<gene>
    <name evidence="2" type="ORF">COY37_07275</name>
</gene>
<dbReference type="InterPro" id="IPR010359">
    <property type="entry name" value="IrrE_HExxH"/>
</dbReference>
<organism evidence="2 3">
    <name type="scientific">Candidatus Aquicultor secundus</name>
    <dbReference type="NCBI Taxonomy" id="1973895"/>
    <lineage>
        <taxon>Bacteria</taxon>
        <taxon>Bacillati</taxon>
        <taxon>Actinomycetota</taxon>
        <taxon>Candidatus Aquicultoria</taxon>
        <taxon>Candidatus Aquicultorales</taxon>
        <taxon>Candidatus Aquicultoraceae</taxon>
        <taxon>Candidatus Aquicultor</taxon>
    </lineage>
</organism>
<dbReference type="RefSeq" id="WP_286677559.1">
    <property type="nucleotide sequence ID" value="NZ_MNXI01000013.1"/>
</dbReference>
<dbReference type="AlphaFoldDB" id="A0A2M7T745"/>
<evidence type="ECO:0000259" key="1">
    <source>
        <dbReference type="Pfam" id="PF06114"/>
    </source>
</evidence>
<dbReference type="EMBL" id="PFNG01000171">
    <property type="protein sequence ID" value="PIZ37467.1"/>
    <property type="molecule type" value="Genomic_DNA"/>
</dbReference>
<dbReference type="Gene3D" id="1.10.10.2910">
    <property type="match status" value="1"/>
</dbReference>
<name>A0A2M7T745_9ACTN</name>
<dbReference type="Pfam" id="PF06114">
    <property type="entry name" value="Peptidase_M78"/>
    <property type="match status" value="1"/>
</dbReference>
<protein>
    <recommendedName>
        <fullName evidence="1">IrrE N-terminal-like domain-containing protein</fullName>
    </recommendedName>
</protein>